<evidence type="ECO:0000313" key="6">
    <source>
        <dbReference type="Proteomes" id="UP000460272"/>
    </source>
</evidence>
<proteinExistence type="inferred from homology"/>
<evidence type="ECO:0000256" key="2">
    <source>
        <dbReference type="ARBA" id="ARBA00022840"/>
    </source>
</evidence>
<dbReference type="EC" id="2.7.1.24" evidence="3 4"/>
<dbReference type="PROSITE" id="PS51219">
    <property type="entry name" value="DPCK"/>
    <property type="match status" value="1"/>
</dbReference>
<protein>
    <recommendedName>
        <fullName evidence="3 4">Dephospho-CoA kinase</fullName>
        <ecNumber evidence="3 4">2.7.1.24</ecNumber>
    </recommendedName>
    <alternativeName>
        <fullName evidence="3">Dephosphocoenzyme A kinase</fullName>
    </alternativeName>
</protein>
<reference evidence="5 6" key="1">
    <citation type="submission" date="2018-11" db="EMBL/GenBank/DDBJ databases">
        <title>Trebonia kvetii gen.nov., sp.nov., a novel acidophilic actinobacterium, and proposal of the new actinobacterial family Treboniaceae fam. nov.</title>
        <authorList>
            <person name="Rapoport D."/>
            <person name="Sagova-Mareckova M."/>
            <person name="Sedlacek I."/>
            <person name="Provaznik J."/>
            <person name="Kralova S."/>
            <person name="Pavlinic D."/>
            <person name="Benes V."/>
            <person name="Kopecky J."/>
        </authorList>
    </citation>
    <scope>NUCLEOTIDE SEQUENCE [LARGE SCALE GENOMIC DNA]</scope>
    <source>
        <strain evidence="5 6">15Tr583</strain>
    </source>
</reference>
<keyword evidence="3 5" id="KW-0418">Kinase</keyword>
<evidence type="ECO:0000313" key="5">
    <source>
        <dbReference type="EMBL" id="TVZ03241.1"/>
    </source>
</evidence>
<comment type="subcellular location">
    <subcellularLocation>
        <location evidence="3">Cytoplasm</location>
    </subcellularLocation>
</comment>
<evidence type="ECO:0000256" key="3">
    <source>
        <dbReference type="HAMAP-Rule" id="MF_00376"/>
    </source>
</evidence>
<dbReference type="PANTHER" id="PTHR10695">
    <property type="entry name" value="DEPHOSPHO-COA KINASE-RELATED"/>
    <property type="match status" value="1"/>
</dbReference>
<comment type="catalytic activity">
    <reaction evidence="3">
        <text>3'-dephospho-CoA + ATP = ADP + CoA + H(+)</text>
        <dbReference type="Rhea" id="RHEA:18245"/>
        <dbReference type="ChEBI" id="CHEBI:15378"/>
        <dbReference type="ChEBI" id="CHEBI:30616"/>
        <dbReference type="ChEBI" id="CHEBI:57287"/>
        <dbReference type="ChEBI" id="CHEBI:57328"/>
        <dbReference type="ChEBI" id="CHEBI:456216"/>
        <dbReference type="EC" id="2.7.1.24"/>
    </reaction>
</comment>
<evidence type="ECO:0000256" key="1">
    <source>
        <dbReference type="ARBA" id="ARBA00022741"/>
    </source>
</evidence>
<dbReference type="HAMAP" id="MF_00376">
    <property type="entry name" value="Dephospho_CoA_kinase"/>
    <property type="match status" value="1"/>
</dbReference>
<comment type="caution">
    <text evidence="5">The sequence shown here is derived from an EMBL/GenBank/DDBJ whole genome shotgun (WGS) entry which is preliminary data.</text>
</comment>
<keyword evidence="3" id="KW-0963">Cytoplasm</keyword>
<keyword evidence="1 3" id="KW-0547">Nucleotide-binding</keyword>
<dbReference type="Gene3D" id="3.40.50.300">
    <property type="entry name" value="P-loop containing nucleotide triphosphate hydrolases"/>
    <property type="match status" value="1"/>
</dbReference>
<dbReference type="InterPro" id="IPR001977">
    <property type="entry name" value="Depp_CoAkinase"/>
</dbReference>
<sequence>MLRVGLTGGIGSGKSAVAQRLAALGAVVLDGDTAARAVVEPGTPGLARIAETFGPDVLRPDGTLDRAKLAGIVFTDEAARQQLNAITHPLILAHIVAQEEAALRDGGPDTIVVHDVPLLAEGQRAADFDVVVVVDVPTELQVTRLTGRGLPEDQARARMAAQATREQRLAIADIVIDNSGTQADLERRVAEVWADLTARAKQRTA</sequence>
<comment type="pathway">
    <text evidence="3">Cofactor biosynthesis; coenzyme A biosynthesis; CoA from (R)-pantothenate: step 5/5.</text>
</comment>
<comment type="similarity">
    <text evidence="3">Belongs to the CoaE family.</text>
</comment>
<dbReference type="AlphaFoldDB" id="A0A6P2BYC7"/>
<keyword evidence="6" id="KW-1185">Reference proteome</keyword>
<dbReference type="InterPro" id="IPR027417">
    <property type="entry name" value="P-loop_NTPase"/>
</dbReference>
<keyword evidence="3" id="KW-0173">Coenzyme A biosynthesis</keyword>
<evidence type="ECO:0000256" key="4">
    <source>
        <dbReference type="NCBIfam" id="TIGR00152"/>
    </source>
</evidence>
<organism evidence="5 6">
    <name type="scientific">Trebonia kvetii</name>
    <dbReference type="NCBI Taxonomy" id="2480626"/>
    <lineage>
        <taxon>Bacteria</taxon>
        <taxon>Bacillati</taxon>
        <taxon>Actinomycetota</taxon>
        <taxon>Actinomycetes</taxon>
        <taxon>Streptosporangiales</taxon>
        <taxon>Treboniaceae</taxon>
        <taxon>Trebonia</taxon>
    </lineage>
</organism>
<dbReference type="SUPFAM" id="SSF52540">
    <property type="entry name" value="P-loop containing nucleoside triphosphate hydrolases"/>
    <property type="match status" value="1"/>
</dbReference>
<gene>
    <name evidence="3" type="primary">coaE</name>
    <name evidence="5" type="ORF">EAS64_22700</name>
</gene>
<dbReference type="OrthoDB" id="9812943at2"/>
<dbReference type="NCBIfam" id="TIGR00152">
    <property type="entry name" value="dephospho-CoA kinase"/>
    <property type="match status" value="1"/>
</dbReference>
<dbReference type="CDD" id="cd02022">
    <property type="entry name" value="DPCK"/>
    <property type="match status" value="1"/>
</dbReference>
<dbReference type="GO" id="GO:0005524">
    <property type="term" value="F:ATP binding"/>
    <property type="evidence" value="ECO:0007669"/>
    <property type="project" value="UniProtKB-UniRule"/>
</dbReference>
<dbReference type="RefSeq" id="WP_145855820.1">
    <property type="nucleotide sequence ID" value="NZ_RPFW01000004.1"/>
</dbReference>
<name>A0A6P2BYC7_9ACTN</name>
<dbReference type="PANTHER" id="PTHR10695:SF46">
    <property type="entry name" value="BIFUNCTIONAL COENZYME A SYNTHASE-RELATED"/>
    <property type="match status" value="1"/>
</dbReference>
<keyword evidence="2 3" id="KW-0067">ATP-binding</keyword>
<comment type="function">
    <text evidence="3">Catalyzes the phosphorylation of the 3'-hydroxyl group of dephosphocoenzyme A to form coenzyme A.</text>
</comment>
<dbReference type="Proteomes" id="UP000460272">
    <property type="component" value="Unassembled WGS sequence"/>
</dbReference>
<dbReference type="UniPathway" id="UPA00241">
    <property type="reaction ID" value="UER00356"/>
</dbReference>
<dbReference type="EMBL" id="RPFW01000004">
    <property type="protein sequence ID" value="TVZ03241.1"/>
    <property type="molecule type" value="Genomic_DNA"/>
</dbReference>
<dbReference type="GO" id="GO:0005737">
    <property type="term" value="C:cytoplasm"/>
    <property type="evidence" value="ECO:0007669"/>
    <property type="project" value="UniProtKB-SubCell"/>
</dbReference>
<accession>A0A6P2BYC7</accession>
<feature type="binding site" evidence="3">
    <location>
        <begin position="11"/>
        <end position="16"/>
    </location>
    <ligand>
        <name>ATP</name>
        <dbReference type="ChEBI" id="CHEBI:30616"/>
    </ligand>
</feature>
<dbReference type="GO" id="GO:0004140">
    <property type="term" value="F:dephospho-CoA kinase activity"/>
    <property type="evidence" value="ECO:0007669"/>
    <property type="project" value="UniProtKB-UniRule"/>
</dbReference>
<dbReference type="NCBIfam" id="NF002879">
    <property type="entry name" value="PRK03333.1"/>
    <property type="match status" value="1"/>
</dbReference>
<dbReference type="Pfam" id="PF01121">
    <property type="entry name" value="CoaE"/>
    <property type="match status" value="1"/>
</dbReference>
<keyword evidence="3 5" id="KW-0808">Transferase</keyword>
<dbReference type="GO" id="GO:0015937">
    <property type="term" value="P:coenzyme A biosynthetic process"/>
    <property type="evidence" value="ECO:0007669"/>
    <property type="project" value="UniProtKB-UniRule"/>
</dbReference>